<organism evidence="1 2">
    <name type="scientific">Aaosphaeria arxii CBS 175.79</name>
    <dbReference type="NCBI Taxonomy" id="1450172"/>
    <lineage>
        <taxon>Eukaryota</taxon>
        <taxon>Fungi</taxon>
        <taxon>Dikarya</taxon>
        <taxon>Ascomycota</taxon>
        <taxon>Pezizomycotina</taxon>
        <taxon>Dothideomycetes</taxon>
        <taxon>Pleosporomycetidae</taxon>
        <taxon>Pleosporales</taxon>
        <taxon>Pleosporales incertae sedis</taxon>
        <taxon>Aaosphaeria</taxon>
    </lineage>
</organism>
<keyword evidence="2" id="KW-1185">Reference proteome</keyword>
<dbReference type="Proteomes" id="UP000799778">
    <property type="component" value="Unassembled WGS sequence"/>
</dbReference>
<gene>
    <name evidence="1" type="ORF">BU24DRAFT_418248</name>
</gene>
<proteinExistence type="predicted"/>
<dbReference type="GeneID" id="54284334"/>
<dbReference type="RefSeq" id="XP_033387050.1">
    <property type="nucleotide sequence ID" value="XM_033526937.1"/>
</dbReference>
<evidence type="ECO:0000313" key="1">
    <source>
        <dbReference type="EMBL" id="KAF2018711.1"/>
    </source>
</evidence>
<reference evidence="1" key="1">
    <citation type="journal article" date="2020" name="Stud. Mycol.">
        <title>101 Dothideomycetes genomes: a test case for predicting lifestyles and emergence of pathogens.</title>
        <authorList>
            <person name="Haridas S."/>
            <person name="Albert R."/>
            <person name="Binder M."/>
            <person name="Bloem J."/>
            <person name="Labutti K."/>
            <person name="Salamov A."/>
            <person name="Andreopoulos B."/>
            <person name="Baker S."/>
            <person name="Barry K."/>
            <person name="Bills G."/>
            <person name="Bluhm B."/>
            <person name="Cannon C."/>
            <person name="Castanera R."/>
            <person name="Culley D."/>
            <person name="Daum C."/>
            <person name="Ezra D."/>
            <person name="Gonzalez J."/>
            <person name="Henrissat B."/>
            <person name="Kuo A."/>
            <person name="Liang C."/>
            <person name="Lipzen A."/>
            <person name="Lutzoni F."/>
            <person name="Magnuson J."/>
            <person name="Mondo S."/>
            <person name="Nolan M."/>
            <person name="Ohm R."/>
            <person name="Pangilinan J."/>
            <person name="Park H.-J."/>
            <person name="Ramirez L."/>
            <person name="Alfaro M."/>
            <person name="Sun H."/>
            <person name="Tritt A."/>
            <person name="Yoshinaga Y."/>
            <person name="Zwiers L.-H."/>
            <person name="Turgeon B."/>
            <person name="Goodwin S."/>
            <person name="Spatafora J."/>
            <person name="Crous P."/>
            <person name="Grigoriev I."/>
        </authorList>
    </citation>
    <scope>NUCLEOTIDE SEQUENCE</scope>
    <source>
        <strain evidence="1">CBS 175.79</strain>
    </source>
</reference>
<accession>A0A6A5Y1B4</accession>
<name>A0A6A5Y1B4_9PLEO</name>
<dbReference type="AlphaFoldDB" id="A0A6A5Y1B4"/>
<sequence>MSPLSKCVRCRTFKLRTRSLTLFLLYDILFLWGACCSTVCRQYHYLDRQAAMLAAVLVLVQQPVGSASLSRQFSSLHLLRTLLPANDPSRGLRGHSWAAQRVDAYHLPLERHPSVRECS</sequence>
<evidence type="ECO:0000313" key="2">
    <source>
        <dbReference type="Proteomes" id="UP000799778"/>
    </source>
</evidence>
<protein>
    <submittedName>
        <fullName evidence="1">Uncharacterized protein</fullName>
    </submittedName>
</protein>
<dbReference type="EMBL" id="ML978067">
    <property type="protein sequence ID" value="KAF2018711.1"/>
    <property type="molecule type" value="Genomic_DNA"/>
</dbReference>